<name>A0A5B9R495_9BACT</name>
<feature type="chain" id="PRO_5022765199" description="PEP-CTERM protein-sorting domain-containing protein" evidence="1">
    <location>
        <begin position="21"/>
        <end position="239"/>
    </location>
</feature>
<evidence type="ECO:0008006" key="4">
    <source>
        <dbReference type="Google" id="ProtNLM"/>
    </source>
</evidence>
<protein>
    <recommendedName>
        <fullName evidence="4">PEP-CTERM protein-sorting domain-containing protein</fullName>
    </recommendedName>
</protein>
<evidence type="ECO:0000313" key="2">
    <source>
        <dbReference type="EMBL" id="QEG41241.1"/>
    </source>
</evidence>
<dbReference type="KEGG" id="rul:UC8_32600"/>
<reference evidence="2 3" key="1">
    <citation type="submission" date="2019-08" db="EMBL/GenBank/DDBJ databases">
        <title>Deep-cultivation of Planctomycetes and their phenomic and genomic characterization uncovers novel biology.</title>
        <authorList>
            <person name="Wiegand S."/>
            <person name="Jogler M."/>
            <person name="Boedeker C."/>
            <person name="Pinto D."/>
            <person name="Vollmers J."/>
            <person name="Rivas-Marin E."/>
            <person name="Kohn T."/>
            <person name="Peeters S.H."/>
            <person name="Heuer A."/>
            <person name="Rast P."/>
            <person name="Oberbeckmann S."/>
            <person name="Bunk B."/>
            <person name="Jeske O."/>
            <person name="Meyerdierks A."/>
            <person name="Storesund J.E."/>
            <person name="Kallscheuer N."/>
            <person name="Luecker S."/>
            <person name="Lage O.M."/>
            <person name="Pohl T."/>
            <person name="Merkel B.J."/>
            <person name="Hornburger P."/>
            <person name="Mueller R.-W."/>
            <person name="Bruemmer F."/>
            <person name="Labrenz M."/>
            <person name="Spormann A.M."/>
            <person name="Op den Camp H."/>
            <person name="Overmann J."/>
            <person name="Amann R."/>
            <person name="Jetten M.S.M."/>
            <person name="Mascher T."/>
            <person name="Medema M.H."/>
            <person name="Devos D.P."/>
            <person name="Kaster A.-K."/>
            <person name="Ovreas L."/>
            <person name="Rohde M."/>
            <person name="Galperin M.Y."/>
            <person name="Jogler C."/>
        </authorList>
    </citation>
    <scope>NUCLEOTIDE SEQUENCE [LARGE SCALE GENOMIC DNA]</scope>
    <source>
        <strain evidence="2 3">UC8</strain>
    </source>
</reference>
<sequence precursor="true">MNQRLLFLLFLISHPVAAKAGLIIKGHDTTIQVGGTTTVDFTIESDSVDFLQAINFSFGITTAGPTRLEFVSPQSDLQLLDGSYVFAGDSHAADSGFPVGFVGTAATPNDTYSGGDFTCSFFDVAVDGTAKLLVRLEVTTQTTLPLFNPVAGDTFTITMAEPNTDPFQPDFSDSFGIVVPVLPPSSTGPSSDFTATVTVVNAVNAVPEPASVLVWTLIGGLGVVAGRRRTNKQAVDLID</sequence>
<feature type="signal peptide" evidence="1">
    <location>
        <begin position="1"/>
        <end position="20"/>
    </location>
</feature>
<evidence type="ECO:0000256" key="1">
    <source>
        <dbReference type="SAM" id="SignalP"/>
    </source>
</evidence>
<proteinExistence type="predicted"/>
<dbReference type="Proteomes" id="UP000325286">
    <property type="component" value="Chromosome"/>
</dbReference>
<dbReference type="RefSeq" id="WP_148080342.1">
    <property type="nucleotide sequence ID" value="NZ_CP042914.1"/>
</dbReference>
<evidence type="ECO:0000313" key="3">
    <source>
        <dbReference type="Proteomes" id="UP000325286"/>
    </source>
</evidence>
<dbReference type="AlphaFoldDB" id="A0A5B9R495"/>
<organism evidence="2 3">
    <name type="scientific">Roseimaritima ulvae</name>
    <dbReference type="NCBI Taxonomy" id="980254"/>
    <lineage>
        <taxon>Bacteria</taxon>
        <taxon>Pseudomonadati</taxon>
        <taxon>Planctomycetota</taxon>
        <taxon>Planctomycetia</taxon>
        <taxon>Pirellulales</taxon>
        <taxon>Pirellulaceae</taxon>
        <taxon>Roseimaritima</taxon>
    </lineage>
</organism>
<keyword evidence="1" id="KW-0732">Signal</keyword>
<gene>
    <name evidence="2" type="ORF">UC8_32600</name>
</gene>
<keyword evidence="3" id="KW-1185">Reference proteome</keyword>
<dbReference type="EMBL" id="CP042914">
    <property type="protein sequence ID" value="QEG41241.1"/>
    <property type="molecule type" value="Genomic_DNA"/>
</dbReference>
<accession>A0A5B9R495</accession>